<dbReference type="Proteomes" id="UP000541535">
    <property type="component" value="Unassembled WGS sequence"/>
</dbReference>
<dbReference type="EMBL" id="JACHXD010000002">
    <property type="protein sequence ID" value="MBB3118109.1"/>
    <property type="molecule type" value="Genomic_DNA"/>
</dbReference>
<evidence type="ECO:0000313" key="2">
    <source>
        <dbReference type="EMBL" id="MBB3118109.1"/>
    </source>
</evidence>
<dbReference type="Pfam" id="PF02661">
    <property type="entry name" value="Fic"/>
    <property type="match status" value="1"/>
</dbReference>
<dbReference type="PANTHER" id="PTHR39426:SF1">
    <property type="entry name" value="HOMOLOGY TO DEATH-ON-CURING PROTEIN OF PHAGE P1"/>
    <property type="match status" value="1"/>
</dbReference>
<dbReference type="Gene3D" id="1.20.120.1870">
    <property type="entry name" value="Fic/DOC protein, Fido domain"/>
    <property type="match status" value="1"/>
</dbReference>
<feature type="domain" description="Fido" evidence="1">
    <location>
        <begin position="6"/>
        <end position="124"/>
    </location>
</feature>
<dbReference type="InterPro" id="IPR006440">
    <property type="entry name" value="Doc"/>
</dbReference>
<accession>A0A7W5B7Q7</accession>
<dbReference type="NCBIfam" id="TIGR01550">
    <property type="entry name" value="DOC_P1"/>
    <property type="match status" value="1"/>
</dbReference>
<dbReference type="InterPro" id="IPR053737">
    <property type="entry name" value="Type_II_TA_Toxin"/>
</dbReference>
<dbReference type="RefSeq" id="WP_183440013.1">
    <property type="nucleotide sequence ID" value="NZ_JACHXD010000002.1"/>
</dbReference>
<protein>
    <submittedName>
        <fullName evidence="2">Death-on-curing protein</fullName>
    </submittedName>
</protein>
<name>A0A7W5B7Q7_9BURK</name>
<organism evidence="2 3">
    <name type="scientific">Pseudoduganella violacea</name>
    <dbReference type="NCBI Taxonomy" id="1715466"/>
    <lineage>
        <taxon>Bacteria</taxon>
        <taxon>Pseudomonadati</taxon>
        <taxon>Pseudomonadota</taxon>
        <taxon>Betaproteobacteria</taxon>
        <taxon>Burkholderiales</taxon>
        <taxon>Oxalobacteraceae</taxon>
        <taxon>Telluria group</taxon>
        <taxon>Pseudoduganella</taxon>
    </lineage>
</organism>
<sequence length="129" mass="14158">MSWRWVQREIVFAVHDKELAVHGGLSGIRDLNAVESAINRPSNVDVYGDPPPDVADLAAAYIYGIATNKGFSDGNKRTAWVIGRLFLAINGEKIAFSEVDAINFMLAAAAGKMTEQQVADWIRQRLVKA</sequence>
<evidence type="ECO:0000259" key="1">
    <source>
        <dbReference type="PROSITE" id="PS51459"/>
    </source>
</evidence>
<gene>
    <name evidence="2" type="ORF">FHS03_001135</name>
</gene>
<evidence type="ECO:0000313" key="3">
    <source>
        <dbReference type="Proteomes" id="UP000541535"/>
    </source>
</evidence>
<dbReference type="InterPro" id="IPR003812">
    <property type="entry name" value="Fido"/>
</dbReference>
<reference evidence="2 3" key="1">
    <citation type="submission" date="2020-08" db="EMBL/GenBank/DDBJ databases">
        <title>Genomic Encyclopedia of Type Strains, Phase III (KMG-III): the genomes of soil and plant-associated and newly described type strains.</title>
        <authorList>
            <person name="Whitman W."/>
        </authorList>
    </citation>
    <scope>NUCLEOTIDE SEQUENCE [LARGE SCALE GENOMIC DNA]</scope>
    <source>
        <strain evidence="2 3">CECT 8897</strain>
    </source>
</reference>
<proteinExistence type="predicted"/>
<keyword evidence="3" id="KW-1185">Reference proteome</keyword>
<dbReference type="AlphaFoldDB" id="A0A7W5B7Q7"/>
<dbReference type="PROSITE" id="PS51459">
    <property type="entry name" value="FIDO"/>
    <property type="match status" value="1"/>
</dbReference>
<dbReference type="PIRSF" id="PIRSF018297">
    <property type="entry name" value="Doc"/>
    <property type="match status" value="1"/>
</dbReference>
<comment type="caution">
    <text evidence="2">The sequence shown here is derived from an EMBL/GenBank/DDBJ whole genome shotgun (WGS) entry which is preliminary data.</text>
</comment>
<dbReference type="GO" id="GO:0016301">
    <property type="term" value="F:kinase activity"/>
    <property type="evidence" value="ECO:0007669"/>
    <property type="project" value="InterPro"/>
</dbReference>
<dbReference type="PANTHER" id="PTHR39426">
    <property type="entry name" value="HOMOLOGY TO DEATH-ON-CURING PROTEIN OF PHAGE P1"/>
    <property type="match status" value="1"/>
</dbReference>